<dbReference type="CDD" id="cd03351">
    <property type="entry name" value="LbH_UDP-GlcNAc_AT"/>
    <property type="match status" value="1"/>
</dbReference>
<sequence>MVNIHPSALVHPKAQLGIGVSVGAFTIIGEHVTVGDGTSIGSHCVIEGHTQIGRDNKIHHYAALGGVPQDKKYNGEPTRLEIGDRNTIREFVSFNVGTAQDKGVTSIGSDNWVMGYVHIAHDCRVGNQTILASNAQLAGHCEVGDWAILGGHTGYHQFVRIGAHAMIGGGSMLVQDVPPFVMAQGYPTIPRGINAEGLKRRGFTSEAINAIKQAYRTIYKSGLSLDEARLKLDELQKSAPAVGILNEFLASSQRGIIR</sequence>
<dbReference type="HAMAP" id="MF_00387">
    <property type="entry name" value="LpxA"/>
    <property type="match status" value="1"/>
</dbReference>
<keyword evidence="4 6" id="KW-0443">Lipid metabolism</keyword>
<gene>
    <name evidence="6 8" type="primary">lpxA</name>
    <name evidence="8" type="ORF">ICHIAU1_18630</name>
</gene>
<comment type="similarity">
    <text evidence="6">Belongs to the transferase hexapeptide repeat family. LpxA subfamily.</text>
</comment>
<protein>
    <recommendedName>
        <fullName evidence="6">Acyl-[acyl-carrier-protein]--UDP-N-acetylglucosamine O-acyltransferase</fullName>
        <shortName evidence="6">UDP-N-acetylglucosamine acyltransferase</shortName>
        <ecNumber evidence="6">2.3.1.129</ecNumber>
    </recommendedName>
</protein>
<dbReference type="PIRSF" id="PIRSF000456">
    <property type="entry name" value="UDP-GlcNAc_acltr"/>
    <property type="match status" value="1"/>
</dbReference>
<dbReference type="Gene3D" id="1.20.1180.10">
    <property type="entry name" value="Udp N-acetylglucosamine O-acyltransferase, C-terminal domain"/>
    <property type="match status" value="1"/>
</dbReference>
<dbReference type="UniPathway" id="UPA00359">
    <property type="reaction ID" value="UER00477"/>
</dbReference>
<evidence type="ECO:0000256" key="2">
    <source>
        <dbReference type="ARBA" id="ARBA00022556"/>
    </source>
</evidence>
<dbReference type="GO" id="GO:0005737">
    <property type="term" value="C:cytoplasm"/>
    <property type="evidence" value="ECO:0007669"/>
    <property type="project" value="UniProtKB-SubCell"/>
</dbReference>
<comment type="catalytic activity">
    <reaction evidence="6">
        <text>a (3R)-hydroxyacyl-[ACP] + UDP-N-acetyl-alpha-D-glucosamine = a UDP-3-O-[(3R)-3-hydroxyacyl]-N-acetyl-alpha-D-glucosamine + holo-[ACP]</text>
        <dbReference type="Rhea" id="RHEA:67812"/>
        <dbReference type="Rhea" id="RHEA-COMP:9685"/>
        <dbReference type="Rhea" id="RHEA-COMP:9945"/>
        <dbReference type="ChEBI" id="CHEBI:57705"/>
        <dbReference type="ChEBI" id="CHEBI:64479"/>
        <dbReference type="ChEBI" id="CHEBI:78827"/>
        <dbReference type="ChEBI" id="CHEBI:173225"/>
        <dbReference type="EC" id="2.3.1.129"/>
    </reaction>
</comment>
<dbReference type="InterPro" id="IPR001451">
    <property type="entry name" value="Hexapep"/>
</dbReference>
<name>A0A7R6TPF3_9RHOO</name>
<feature type="domain" description="UDP N-acetylglucosamine O-acyltransferase C-terminal" evidence="7">
    <location>
        <begin position="176"/>
        <end position="257"/>
    </location>
</feature>
<keyword evidence="2 6" id="KW-0441">Lipid A biosynthesis</keyword>
<keyword evidence="5 6" id="KW-0012">Acyltransferase</keyword>
<dbReference type="GO" id="GO:0009245">
    <property type="term" value="P:lipid A biosynthetic process"/>
    <property type="evidence" value="ECO:0007669"/>
    <property type="project" value="UniProtKB-UniRule"/>
</dbReference>
<reference evidence="9" key="1">
    <citation type="submission" date="2020-01" db="EMBL/GenBank/DDBJ databases">
        <title>Phosphoaccumulans saitamaens gen. nov., sp. nov., a polyphosphate accumulating bacterium isolated from surface river water.</title>
        <authorList>
            <person name="Watanabe K."/>
            <person name="Suda W."/>
        </authorList>
    </citation>
    <scope>NUCLEOTIDE SEQUENCE [LARGE SCALE GENOMIC DNA]</scope>
    <source>
        <strain evidence="9">ICHIAU1</strain>
    </source>
</reference>
<keyword evidence="1 6" id="KW-0444">Lipid biosynthesis</keyword>
<dbReference type="Pfam" id="PF13720">
    <property type="entry name" value="Acetyltransf_11"/>
    <property type="match status" value="1"/>
</dbReference>
<evidence type="ECO:0000256" key="1">
    <source>
        <dbReference type="ARBA" id="ARBA00022516"/>
    </source>
</evidence>
<dbReference type="NCBIfam" id="TIGR01852">
    <property type="entry name" value="lipid_A_lpxA"/>
    <property type="match status" value="1"/>
</dbReference>
<dbReference type="Gene3D" id="2.160.10.10">
    <property type="entry name" value="Hexapeptide repeat proteins"/>
    <property type="match status" value="1"/>
</dbReference>
<evidence type="ECO:0000256" key="4">
    <source>
        <dbReference type="ARBA" id="ARBA00023098"/>
    </source>
</evidence>
<dbReference type="RefSeq" id="WP_162049718.1">
    <property type="nucleotide sequence ID" value="NZ_AP022345.1"/>
</dbReference>
<dbReference type="Proteomes" id="UP000463961">
    <property type="component" value="Chromosome"/>
</dbReference>
<comment type="subcellular location">
    <subcellularLocation>
        <location evidence="6">Cytoplasm</location>
    </subcellularLocation>
</comment>
<accession>A0A7R6TPF3</accession>
<proteinExistence type="inferred from homology"/>
<evidence type="ECO:0000313" key="8">
    <source>
        <dbReference type="EMBL" id="BBU69580.1"/>
    </source>
</evidence>
<dbReference type="GO" id="GO:0008780">
    <property type="term" value="F:acyl-[acyl-carrier-protein]-UDP-N-acetylglucosamine O-acyltransferase activity"/>
    <property type="evidence" value="ECO:0007669"/>
    <property type="project" value="UniProtKB-UniRule"/>
</dbReference>
<evidence type="ECO:0000256" key="3">
    <source>
        <dbReference type="ARBA" id="ARBA00022679"/>
    </source>
</evidence>
<dbReference type="Pfam" id="PF00132">
    <property type="entry name" value="Hexapep"/>
    <property type="match status" value="2"/>
</dbReference>
<keyword evidence="6" id="KW-0677">Repeat</keyword>
<dbReference type="NCBIfam" id="NF003657">
    <property type="entry name" value="PRK05289.1"/>
    <property type="match status" value="1"/>
</dbReference>
<keyword evidence="3 6" id="KW-0808">Transferase</keyword>
<comment type="function">
    <text evidence="6">Involved in the biosynthesis of lipid A, a phosphorylated glycolipid that anchors the lipopolysaccharide to the outer membrane of the cell.</text>
</comment>
<dbReference type="OrthoDB" id="9807278at2"/>
<dbReference type="AlphaFoldDB" id="A0A7R6TPF3"/>
<dbReference type="PANTHER" id="PTHR43480">
    <property type="entry name" value="ACYL-[ACYL-CARRIER-PROTEIN]--UDP-N-ACETYLGLUCOSAMINE O-ACYLTRANSFERASE"/>
    <property type="match status" value="1"/>
</dbReference>
<evidence type="ECO:0000313" key="9">
    <source>
        <dbReference type="Proteomes" id="UP000463961"/>
    </source>
</evidence>
<evidence type="ECO:0000256" key="5">
    <source>
        <dbReference type="ARBA" id="ARBA00023315"/>
    </source>
</evidence>
<keyword evidence="6" id="KW-0963">Cytoplasm</keyword>
<comment type="subunit">
    <text evidence="6">Homotrimer.</text>
</comment>
<dbReference type="InterPro" id="IPR010137">
    <property type="entry name" value="Lipid_A_LpxA"/>
</dbReference>
<dbReference type="PANTHER" id="PTHR43480:SF1">
    <property type="entry name" value="ACYL-[ACYL-CARRIER-PROTEIN]--UDP-N-ACETYLGLUCOSAMINE O-ACYLTRANSFERASE, MITOCHONDRIAL-RELATED"/>
    <property type="match status" value="1"/>
</dbReference>
<organism evidence="8 9">
    <name type="scientific">Fluviibacter phosphoraccumulans</name>
    <dbReference type="NCBI Taxonomy" id="1751046"/>
    <lineage>
        <taxon>Bacteria</taxon>
        <taxon>Pseudomonadati</taxon>
        <taxon>Pseudomonadota</taxon>
        <taxon>Betaproteobacteria</taxon>
        <taxon>Rhodocyclales</taxon>
        <taxon>Fluviibacteraceae</taxon>
        <taxon>Fluviibacter</taxon>
    </lineage>
</organism>
<evidence type="ECO:0000259" key="7">
    <source>
        <dbReference type="Pfam" id="PF13720"/>
    </source>
</evidence>
<comment type="pathway">
    <text evidence="6">Glycolipid biosynthesis; lipid IV(A) biosynthesis; lipid IV(A) from (3R)-3-hydroxytetradecanoyl-[acyl-carrier-protein] and UDP-N-acetyl-alpha-D-glucosamine: step 1/6.</text>
</comment>
<dbReference type="InterPro" id="IPR011004">
    <property type="entry name" value="Trimer_LpxA-like_sf"/>
</dbReference>
<dbReference type="InterPro" id="IPR029098">
    <property type="entry name" value="Acetyltransf_C"/>
</dbReference>
<dbReference type="EC" id="2.3.1.129" evidence="6"/>
<dbReference type="SUPFAM" id="SSF51161">
    <property type="entry name" value="Trimeric LpxA-like enzymes"/>
    <property type="match status" value="1"/>
</dbReference>
<dbReference type="EMBL" id="AP022345">
    <property type="protein sequence ID" value="BBU69580.1"/>
    <property type="molecule type" value="Genomic_DNA"/>
</dbReference>
<keyword evidence="9" id="KW-1185">Reference proteome</keyword>
<dbReference type="InterPro" id="IPR037157">
    <property type="entry name" value="Acetyltransf_C_sf"/>
</dbReference>
<evidence type="ECO:0000256" key="6">
    <source>
        <dbReference type="HAMAP-Rule" id="MF_00387"/>
    </source>
</evidence>
<dbReference type="GO" id="GO:0016020">
    <property type="term" value="C:membrane"/>
    <property type="evidence" value="ECO:0007669"/>
    <property type="project" value="GOC"/>
</dbReference>